<proteinExistence type="predicted"/>
<dbReference type="PANTHER" id="PTHR43228">
    <property type="entry name" value="TWO-COMPONENT RESPONSE REGULATOR"/>
    <property type="match status" value="1"/>
</dbReference>
<name>A0A1U6I7T6_9SPHN</name>
<dbReference type="Gene3D" id="3.40.50.2300">
    <property type="match status" value="1"/>
</dbReference>
<dbReference type="PANTHER" id="PTHR43228:SF1">
    <property type="entry name" value="TWO-COMPONENT RESPONSE REGULATOR ARR22"/>
    <property type="match status" value="1"/>
</dbReference>
<dbReference type="SUPFAM" id="SSF52172">
    <property type="entry name" value="CheY-like"/>
    <property type="match status" value="1"/>
</dbReference>
<dbReference type="GO" id="GO:0000160">
    <property type="term" value="P:phosphorelay signal transduction system"/>
    <property type="evidence" value="ECO:0007669"/>
    <property type="project" value="InterPro"/>
</dbReference>
<reference evidence="4" key="1">
    <citation type="submission" date="2017-02" db="EMBL/GenBank/DDBJ databases">
        <authorList>
            <person name="Varghese N."/>
            <person name="Submissions S."/>
        </authorList>
    </citation>
    <scope>NUCLEOTIDE SEQUENCE [LARGE SCALE GENOMIC DNA]</scope>
    <source>
        <strain evidence="4">SM117</strain>
    </source>
</reference>
<evidence type="ECO:0000259" key="2">
    <source>
        <dbReference type="PROSITE" id="PS50110"/>
    </source>
</evidence>
<dbReference type="InterPro" id="IPR052048">
    <property type="entry name" value="ST_Response_Regulator"/>
</dbReference>
<evidence type="ECO:0000313" key="4">
    <source>
        <dbReference type="Proteomes" id="UP000190989"/>
    </source>
</evidence>
<feature type="domain" description="Response regulatory" evidence="2">
    <location>
        <begin position="33"/>
        <end position="149"/>
    </location>
</feature>
<dbReference type="AlphaFoldDB" id="A0A1U6I7T6"/>
<dbReference type="CDD" id="cd17546">
    <property type="entry name" value="REC_hyHK_CKI1_RcsC-like"/>
    <property type="match status" value="1"/>
</dbReference>
<dbReference type="STRING" id="428990.SAMN06295987_104335"/>
<dbReference type="InterPro" id="IPR001789">
    <property type="entry name" value="Sig_transdc_resp-reg_receiver"/>
</dbReference>
<sequence length="151" mass="16996">MAAILEGLIKRSRPHPRPETNAAKIPEPVTKRRCLLIDDSRVIRKVARRILEGLAYEVSEAENGEEALVKCRSAMPDLIIVDWNMPVMSGLEFVTFLRSMQGERRPKVMFCTTNSNTDDIRKGIEAGADEYVIKPFDQQSLQAKLQRIGAA</sequence>
<keyword evidence="1" id="KW-0597">Phosphoprotein</keyword>
<dbReference type="Pfam" id="PF00072">
    <property type="entry name" value="Response_reg"/>
    <property type="match status" value="1"/>
</dbReference>
<dbReference type="PROSITE" id="PS50110">
    <property type="entry name" value="RESPONSE_REGULATORY"/>
    <property type="match status" value="1"/>
</dbReference>
<accession>A0A1U6I7T6</accession>
<feature type="modified residue" description="4-aspartylphosphate" evidence="1">
    <location>
        <position position="82"/>
    </location>
</feature>
<evidence type="ECO:0000256" key="1">
    <source>
        <dbReference type="PROSITE-ProRule" id="PRU00169"/>
    </source>
</evidence>
<dbReference type="RefSeq" id="WP_245829262.1">
    <property type="nucleotide sequence ID" value="NZ_FVZE01000004.1"/>
</dbReference>
<dbReference type="EMBL" id="FVZE01000004">
    <property type="protein sequence ID" value="SLK04074.1"/>
    <property type="molecule type" value="Genomic_DNA"/>
</dbReference>
<evidence type="ECO:0000313" key="3">
    <source>
        <dbReference type="EMBL" id="SLK04074.1"/>
    </source>
</evidence>
<dbReference type="Proteomes" id="UP000190989">
    <property type="component" value="Unassembled WGS sequence"/>
</dbReference>
<keyword evidence="4" id="KW-1185">Reference proteome</keyword>
<dbReference type="InterPro" id="IPR011006">
    <property type="entry name" value="CheY-like_superfamily"/>
</dbReference>
<protein>
    <submittedName>
        <fullName evidence="3">Two-component system, chemotaxis family, response regulator CheY</fullName>
    </submittedName>
</protein>
<gene>
    <name evidence="3" type="ORF">SAMN06295987_104335</name>
</gene>
<dbReference type="SMART" id="SM00448">
    <property type="entry name" value="REC"/>
    <property type="match status" value="1"/>
</dbReference>
<organism evidence="3 4">
    <name type="scientific">Novosphingobium mathurense</name>
    <dbReference type="NCBI Taxonomy" id="428990"/>
    <lineage>
        <taxon>Bacteria</taxon>
        <taxon>Pseudomonadati</taxon>
        <taxon>Pseudomonadota</taxon>
        <taxon>Alphaproteobacteria</taxon>
        <taxon>Sphingomonadales</taxon>
        <taxon>Sphingomonadaceae</taxon>
        <taxon>Novosphingobium</taxon>
    </lineage>
</organism>